<dbReference type="GO" id="GO:0015074">
    <property type="term" value="P:DNA integration"/>
    <property type="evidence" value="ECO:0007669"/>
    <property type="project" value="InterPro"/>
</dbReference>
<dbReference type="AlphaFoldDB" id="A0A3B0WUH6"/>
<dbReference type="InterPro" id="IPR004107">
    <property type="entry name" value="Integrase_SAM-like_N"/>
</dbReference>
<dbReference type="GO" id="GO:0003677">
    <property type="term" value="F:DNA binding"/>
    <property type="evidence" value="ECO:0007669"/>
    <property type="project" value="UniProtKB-KW"/>
</dbReference>
<organism evidence="3">
    <name type="scientific">hydrothermal vent metagenome</name>
    <dbReference type="NCBI Taxonomy" id="652676"/>
    <lineage>
        <taxon>unclassified sequences</taxon>
        <taxon>metagenomes</taxon>
        <taxon>ecological metagenomes</taxon>
    </lineage>
</organism>
<dbReference type="EMBL" id="UOFD01000074">
    <property type="protein sequence ID" value="VAW54307.1"/>
    <property type="molecule type" value="Genomic_DNA"/>
</dbReference>
<name>A0A3B0WUH6_9ZZZZ</name>
<proteinExistence type="predicted"/>
<evidence type="ECO:0000313" key="3">
    <source>
        <dbReference type="EMBL" id="VAW54307.1"/>
    </source>
</evidence>
<sequence length="37" mass="4712">MTKPRLIEQTRQVLQIFHYSIRTQENYIQWIKRFTFP</sequence>
<feature type="domain" description="Integrase SAM-like N-terminal" evidence="2">
    <location>
        <begin position="6"/>
        <end position="34"/>
    </location>
</feature>
<dbReference type="Gene3D" id="1.10.150.130">
    <property type="match status" value="1"/>
</dbReference>
<dbReference type="Pfam" id="PF13495">
    <property type="entry name" value="Phage_int_SAM_4"/>
    <property type="match status" value="1"/>
</dbReference>
<evidence type="ECO:0000256" key="1">
    <source>
        <dbReference type="ARBA" id="ARBA00023125"/>
    </source>
</evidence>
<dbReference type="InterPro" id="IPR010998">
    <property type="entry name" value="Integrase_recombinase_N"/>
</dbReference>
<protein>
    <recommendedName>
        <fullName evidence="2">Integrase SAM-like N-terminal domain-containing protein</fullName>
    </recommendedName>
</protein>
<evidence type="ECO:0000259" key="2">
    <source>
        <dbReference type="Pfam" id="PF13495"/>
    </source>
</evidence>
<gene>
    <name evidence="3" type="ORF">MNBD_GAMMA06-1183</name>
</gene>
<keyword evidence="1" id="KW-0238">DNA-binding</keyword>
<reference evidence="3" key="1">
    <citation type="submission" date="2018-06" db="EMBL/GenBank/DDBJ databases">
        <authorList>
            <person name="Zhirakovskaya E."/>
        </authorList>
    </citation>
    <scope>NUCLEOTIDE SEQUENCE</scope>
</reference>
<accession>A0A3B0WUH6</accession>